<dbReference type="GO" id="GO:0008270">
    <property type="term" value="F:zinc ion binding"/>
    <property type="evidence" value="ECO:0007669"/>
    <property type="project" value="UniProtKB-KW"/>
</dbReference>
<protein>
    <submittedName>
        <fullName evidence="6">GATA-type zinc finger protein 1</fullName>
    </submittedName>
</protein>
<reference evidence="6" key="1">
    <citation type="submission" date="2025-08" db="UniProtKB">
        <authorList>
            <consortium name="RefSeq"/>
        </authorList>
    </citation>
    <scope>IDENTIFICATION</scope>
    <source>
        <tissue evidence="6">Blood</tissue>
    </source>
</reference>
<dbReference type="GO" id="GO:0043565">
    <property type="term" value="F:sequence-specific DNA binding"/>
    <property type="evidence" value="ECO:0007669"/>
    <property type="project" value="InterPro"/>
</dbReference>
<dbReference type="CDD" id="cd00202">
    <property type="entry name" value="ZnF_GATA"/>
    <property type="match status" value="1"/>
</dbReference>
<dbReference type="GO" id="GO:0006357">
    <property type="term" value="P:regulation of transcription by RNA polymerase II"/>
    <property type="evidence" value="ECO:0007669"/>
    <property type="project" value="TreeGrafter"/>
</dbReference>
<evidence type="ECO:0000313" key="5">
    <source>
        <dbReference type="Proteomes" id="UP000515208"/>
    </source>
</evidence>
<dbReference type="GO" id="GO:0007283">
    <property type="term" value="P:spermatogenesis"/>
    <property type="evidence" value="ECO:0007669"/>
    <property type="project" value="TreeGrafter"/>
</dbReference>
<dbReference type="AlphaFoldDB" id="A0A6P3GJZ1"/>
<sequence length="346" mass="37061">MLVTGTRKDEILIPRDIGGVIWGSETVQFLLRVFGTLVVAAHGRGLTTPAIVPRSFWPAHQDSVTALRFLQETAEELAQTPWDTKALGPYWEPKALETLGPLPQAKDDKNMLTLVSQQSPNLGSPRAPPTSPAQPQRRPRKQSNPQRGAEKVDPLFEGVTLKFQIKPDSSLQIIPSYSLACSSRSPGPPTPGPARGPEANPGGSEALAPRRCASCRTERTPLWRDAEDGTPLCNACGIRYKKYGTRCSSCWLVPRKNVQPKKLCGRCGVSLGPHPASAQEGVQEPAATEAGPVLGNKKLCVPAFEGGGNGAVEAQLLSPSAAEGEGDGWWCAVGDGARSWYPLCLF</sequence>
<feature type="region of interest" description="Disordered" evidence="3">
    <location>
        <begin position="118"/>
        <end position="155"/>
    </location>
</feature>
<dbReference type="GO" id="GO:0048599">
    <property type="term" value="P:oocyte development"/>
    <property type="evidence" value="ECO:0007669"/>
    <property type="project" value="TreeGrafter"/>
</dbReference>
<dbReference type="PANTHER" id="PTHR47341">
    <property type="entry name" value="GATA-TYPE ZINC FINGER PROTEIN 1"/>
    <property type="match status" value="1"/>
</dbReference>
<name>A0A6P3GJZ1_BISBB</name>
<dbReference type="Gene3D" id="3.30.50.10">
    <property type="entry name" value="Erythroid Transcription Factor GATA-1, subunit A"/>
    <property type="match status" value="1"/>
</dbReference>
<dbReference type="RefSeq" id="XP_010826805.1">
    <property type="nucleotide sequence ID" value="XM_010828503.1"/>
</dbReference>
<proteinExistence type="predicted"/>
<dbReference type="InterPro" id="IPR000679">
    <property type="entry name" value="Znf_GATA"/>
</dbReference>
<evidence type="ECO:0000256" key="1">
    <source>
        <dbReference type="ARBA" id="ARBA00023242"/>
    </source>
</evidence>
<dbReference type="OrthoDB" id="2162994at2759"/>
<dbReference type="PRINTS" id="PR00619">
    <property type="entry name" value="GATAZNFINGER"/>
</dbReference>
<dbReference type="Proteomes" id="UP000515208">
    <property type="component" value="Unplaced"/>
</dbReference>
<keyword evidence="2" id="KW-0863">Zinc-finger</keyword>
<dbReference type="Pfam" id="PF00320">
    <property type="entry name" value="GATA"/>
    <property type="match status" value="1"/>
</dbReference>
<dbReference type="KEGG" id="bbis:104979959"/>
<dbReference type="GeneID" id="104979959"/>
<evidence type="ECO:0000313" key="6">
    <source>
        <dbReference type="RefSeq" id="XP_010826805.1"/>
    </source>
</evidence>
<keyword evidence="2" id="KW-0862">Zinc</keyword>
<keyword evidence="2" id="KW-0479">Metal-binding</keyword>
<keyword evidence="5" id="KW-1185">Reference proteome</keyword>
<dbReference type="SUPFAM" id="SSF57716">
    <property type="entry name" value="Glucocorticoid receptor-like (DNA-binding domain)"/>
    <property type="match status" value="1"/>
</dbReference>
<keyword evidence="1" id="KW-0539">Nucleus</keyword>
<evidence type="ECO:0000259" key="4">
    <source>
        <dbReference type="PROSITE" id="PS50114"/>
    </source>
</evidence>
<evidence type="ECO:0000256" key="3">
    <source>
        <dbReference type="SAM" id="MobiDB-lite"/>
    </source>
</evidence>
<dbReference type="InterPro" id="IPR013088">
    <property type="entry name" value="Znf_NHR/GATA"/>
</dbReference>
<feature type="domain" description="GATA-type" evidence="4">
    <location>
        <begin position="206"/>
        <end position="244"/>
    </location>
</feature>
<evidence type="ECO:0000256" key="2">
    <source>
        <dbReference type="PROSITE-ProRule" id="PRU00094"/>
    </source>
</evidence>
<dbReference type="PROSITE" id="PS50114">
    <property type="entry name" value="GATA_ZN_FINGER_2"/>
    <property type="match status" value="1"/>
</dbReference>
<dbReference type="GO" id="GO:0005634">
    <property type="term" value="C:nucleus"/>
    <property type="evidence" value="ECO:0007669"/>
    <property type="project" value="TreeGrafter"/>
</dbReference>
<dbReference type="InterPro" id="IPR053116">
    <property type="entry name" value="GATA-type_Znf_Regulator"/>
</dbReference>
<dbReference type="SMART" id="SM00401">
    <property type="entry name" value="ZnF_GATA"/>
    <property type="match status" value="1"/>
</dbReference>
<dbReference type="CTD" id="100125288"/>
<gene>
    <name evidence="6" type="primary">ZGLP1</name>
</gene>
<accession>A0A6P3GJZ1</accession>
<organism evidence="5 6">
    <name type="scientific">Bison bison bison</name>
    <name type="common">North American plains bison</name>
    <dbReference type="NCBI Taxonomy" id="43346"/>
    <lineage>
        <taxon>Eukaryota</taxon>
        <taxon>Metazoa</taxon>
        <taxon>Chordata</taxon>
        <taxon>Craniata</taxon>
        <taxon>Vertebrata</taxon>
        <taxon>Euteleostomi</taxon>
        <taxon>Mammalia</taxon>
        <taxon>Eutheria</taxon>
        <taxon>Laurasiatheria</taxon>
        <taxon>Artiodactyla</taxon>
        <taxon>Ruminantia</taxon>
        <taxon>Pecora</taxon>
        <taxon>Bovidae</taxon>
        <taxon>Bovinae</taxon>
        <taxon>Bison</taxon>
    </lineage>
</organism>
<feature type="region of interest" description="Disordered" evidence="3">
    <location>
        <begin position="181"/>
        <end position="211"/>
    </location>
</feature>
<dbReference type="PANTHER" id="PTHR47341:SF1">
    <property type="entry name" value="GATA-TYPE ZINC FINGER PROTEIN 1"/>
    <property type="match status" value="1"/>
</dbReference>